<gene>
    <name evidence="2" type="ORF">DIABBA_LOCUS12072</name>
</gene>
<dbReference type="PANTHER" id="PTHR16524:SF2">
    <property type="entry name" value="CELL DEATH REGULATOR AVEN"/>
    <property type="match status" value="1"/>
</dbReference>
<name>A0A9N9TAE2_DIABA</name>
<dbReference type="OrthoDB" id="6338233at2759"/>
<dbReference type="AlphaFoldDB" id="A0A9N9TAE2"/>
<dbReference type="PANTHER" id="PTHR16524">
    <property type="entry name" value="CELL DEATH REGULATOR AVEN"/>
    <property type="match status" value="1"/>
</dbReference>
<feature type="region of interest" description="Disordered" evidence="1">
    <location>
        <begin position="1"/>
        <end position="39"/>
    </location>
</feature>
<dbReference type="Proteomes" id="UP001153709">
    <property type="component" value="Chromosome 8"/>
</dbReference>
<reference evidence="2" key="1">
    <citation type="submission" date="2022-01" db="EMBL/GenBank/DDBJ databases">
        <authorList>
            <person name="King R."/>
        </authorList>
    </citation>
    <scope>NUCLEOTIDE SEQUENCE</scope>
</reference>
<accession>A0A9N9TAE2</accession>
<organism evidence="2 3">
    <name type="scientific">Diabrotica balteata</name>
    <name type="common">Banded cucumber beetle</name>
    <dbReference type="NCBI Taxonomy" id="107213"/>
    <lineage>
        <taxon>Eukaryota</taxon>
        <taxon>Metazoa</taxon>
        <taxon>Ecdysozoa</taxon>
        <taxon>Arthropoda</taxon>
        <taxon>Hexapoda</taxon>
        <taxon>Insecta</taxon>
        <taxon>Pterygota</taxon>
        <taxon>Neoptera</taxon>
        <taxon>Endopterygota</taxon>
        <taxon>Coleoptera</taxon>
        <taxon>Polyphaga</taxon>
        <taxon>Cucujiformia</taxon>
        <taxon>Chrysomeloidea</taxon>
        <taxon>Chrysomelidae</taxon>
        <taxon>Galerucinae</taxon>
        <taxon>Diabroticina</taxon>
        <taxon>Diabroticites</taxon>
        <taxon>Diabrotica</taxon>
    </lineage>
</organism>
<dbReference type="EMBL" id="OU898283">
    <property type="protein sequence ID" value="CAG9839294.1"/>
    <property type="molecule type" value="Genomic_DNA"/>
</dbReference>
<dbReference type="InterPro" id="IPR026187">
    <property type="entry name" value="Aven"/>
</dbReference>
<sequence>MEHDKSRGLKHIKDKKKYKGNSTKNAKYVPQKSKPNLESNWYRYEDEEKQDESVSTTDTDFAILADAPITKGKHFQTKSDKLLASETESTAIDQFFTLNLRQLEESLMTIPFYERMGIDKNYFSESQIRFMNSEADENLKKYLGRTKPRSHEILCEDSGQEPEEIVEKLSLEDSRIDNIKNTNEKQKDNQELEKWLDDFLDE</sequence>
<keyword evidence="3" id="KW-1185">Reference proteome</keyword>
<protein>
    <submittedName>
        <fullName evidence="2">Uncharacterized protein</fullName>
    </submittedName>
</protein>
<evidence type="ECO:0000313" key="2">
    <source>
        <dbReference type="EMBL" id="CAG9839294.1"/>
    </source>
</evidence>
<feature type="compositionally biased region" description="Basic residues" evidence="1">
    <location>
        <begin position="8"/>
        <end position="19"/>
    </location>
</feature>
<dbReference type="GO" id="GO:0010972">
    <property type="term" value="P:negative regulation of G2/M transition of mitotic cell cycle"/>
    <property type="evidence" value="ECO:0007669"/>
    <property type="project" value="TreeGrafter"/>
</dbReference>
<evidence type="ECO:0000256" key="1">
    <source>
        <dbReference type="SAM" id="MobiDB-lite"/>
    </source>
</evidence>
<proteinExistence type="predicted"/>
<evidence type="ECO:0000313" key="3">
    <source>
        <dbReference type="Proteomes" id="UP001153709"/>
    </source>
</evidence>